<reference evidence="2 3" key="1">
    <citation type="submission" date="2020-07" db="EMBL/GenBank/DDBJ databases">
        <title>Sequencing the genomes of 1000 actinobacteria strains.</title>
        <authorList>
            <person name="Klenk H.-P."/>
        </authorList>
    </citation>
    <scope>NUCLEOTIDE SEQUENCE [LARGE SCALE GENOMIC DNA]</scope>
    <source>
        <strain evidence="2 3">DSM 44065</strain>
    </source>
</reference>
<name>A0A853AEM8_9PSEU</name>
<keyword evidence="1" id="KW-1133">Transmembrane helix</keyword>
<proteinExistence type="predicted"/>
<gene>
    <name evidence="2" type="ORF">HNR68_001594</name>
</gene>
<keyword evidence="1" id="KW-0812">Transmembrane</keyword>
<evidence type="ECO:0000256" key="1">
    <source>
        <dbReference type="SAM" id="Phobius"/>
    </source>
</evidence>
<keyword evidence="3" id="KW-1185">Reference proteome</keyword>
<dbReference type="AlphaFoldDB" id="A0A853AEM8"/>
<keyword evidence="1" id="KW-0472">Membrane</keyword>
<accession>A0A853AEM8</accession>
<protein>
    <submittedName>
        <fullName evidence="2">Uncharacterized protein</fullName>
    </submittedName>
</protein>
<dbReference type="Proteomes" id="UP000587002">
    <property type="component" value="Unassembled WGS sequence"/>
</dbReference>
<dbReference type="RefSeq" id="WP_179719113.1">
    <property type="nucleotide sequence ID" value="NZ_BAABFH010000001.1"/>
</dbReference>
<feature type="transmembrane region" description="Helical" evidence="1">
    <location>
        <begin position="49"/>
        <end position="67"/>
    </location>
</feature>
<evidence type="ECO:0000313" key="3">
    <source>
        <dbReference type="Proteomes" id="UP000587002"/>
    </source>
</evidence>
<evidence type="ECO:0000313" key="2">
    <source>
        <dbReference type="EMBL" id="NYI82964.1"/>
    </source>
</evidence>
<organism evidence="2 3">
    <name type="scientific">Saccharopolyspora hordei</name>
    <dbReference type="NCBI Taxonomy" id="1838"/>
    <lineage>
        <taxon>Bacteria</taxon>
        <taxon>Bacillati</taxon>
        <taxon>Actinomycetota</taxon>
        <taxon>Actinomycetes</taxon>
        <taxon>Pseudonocardiales</taxon>
        <taxon>Pseudonocardiaceae</taxon>
        <taxon>Saccharopolyspora</taxon>
    </lineage>
</organism>
<feature type="transmembrane region" description="Helical" evidence="1">
    <location>
        <begin position="101"/>
        <end position="121"/>
    </location>
</feature>
<comment type="caution">
    <text evidence="2">The sequence shown here is derived from an EMBL/GenBank/DDBJ whole genome shotgun (WGS) entry which is preliminary data.</text>
</comment>
<sequence length="133" mass="14201">MLQCSVLGNLAVRSWVFLPLLFLGSAGWVAALLSLALQEHPTVEQDLSLSAPLLFGSAAALTAVTAGHVHWRSRAQRRFLRTAYPLLLLACALGHDALRLPVLAVLVVGPVPVAVLATVLVRAHRDQAKCSHT</sequence>
<feature type="transmembrane region" description="Helical" evidence="1">
    <location>
        <begin position="12"/>
        <end position="37"/>
    </location>
</feature>
<dbReference type="EMBL" id="JACCFJ010000001">
    <property type="protein sequence ID" value="NYI82964.1"/>
    <property type="molecule type" value="Genomic_DNA"/>
</dbReference>